<dbReference type="EMBL" id="BONR01000002">
    <property type="protein sequence ID" value="GIG54715.1"/>
    <property type="molecule type" value="Genomic_DNA"/>
</dbReference>
<organism evidence="1 2">
    <name type="scientific">Demequina activiva</name>
    <dbReference type="NCBI Taxonomy" id="1582364"/>
    <lineage>
        <taxon>Bacteria</taxon>
        <taxon>Bacillati</taxon>
        <taxon>Actinomycetota</taxon>
        <taxon>Actinomycetes</taxon>
        <taxon>Micrococcales</taxon>
        <taxon>Demequinaceae</taxon>
        <taxon>Demequina</taxon>
    </lineage>
</organism>
<dbReference type="Proteomes" id="UP000652354">
    <property type="component" value="Unassembled WGS sequence"/>
</dbReference>
<accession>A0A919UK98</accession>
<proteinExistence type="predicted"/>
<comment type="caution">
    <text evidence="1">The sequence shown here is derived from an EMBL/GenBank/DDBJ whole genome shotgun (WGS) entry which is preliminary data.</text>
</comment>
<reference evidence="1" key="1">
    <citation type="submission" date="2021-01" db="EMBL/GenBank/DDBJ databases">
        <title>Whole genome shotgun sequence of Demequina activiva NBRC 110675.</title>
        <authorList>
            <person name="Komaki H."/>
            <person name="Tamura T."/>
        </authorList>
    </citation>
    <scope>NUCLEOTIDE SEQUENCE</scope>
    <source>
        <strain evidence="1">NBRC 110675</strain>
    </source>
</reference>
<name>A0A919UK98_9MICO</name>
<keyword evidence="2" id="KW-1185">Reference proteome</keyword>
<sequence>MSDPLRSVLPMIIDCDSCEVRGKACGDCVVSFLTIPVRVPAPVATVRDVPMDADQAAAVDALVQGGLVPPLRLVRGARAG</sequence>
<dbReference type="AlphaFoldDB" id="A0A919UK98"/>
<evidence type="ECO:0000313" key="1">
    <source>
        <dbReference type="EMBL" id="GIG54715.1"/>
    </source>
</evidence>
<gene>
    <name evidence="1" type="ORF">Dac01nite_14670</name>
</gene>
<protein>
    <submittedName>
        <fullName evidence="1">Uncharacterized protein</fullName>
    </submittedName>
</protein>
<evidence type="ECO:0000313" key="2">
    <source>
        <dbReference type="Proteomes" id="UP000652354"/>
    </source>
</evidence>